<feature type="transmembrane region" description="Helical" evidence="2">
    <location>
        <begin position="64"/>
        <end position="91"/>
    </location>
</feature>
<feature type="chain" id="PRO_5036857158" evidence="3">
    <location>
        <begin position="19"/>
        <end position="228"/>
    </location>
</feature>
<feature type="signal peptide" evidence="3">
    <location>
        <begin position="1"/>
        <end position="18"/>
    </location>
</feature>
<evidence type="ECO:0000313" key="5">
    <source>
        <dbReference type="WBParaSite" id="ACRNAN_scaffold2419.g28974.t1"/>
    </source>
</evidence>
<keyword evidence="2" id="KW-1133">Transmembrane helix</keyword>
<feature type="region of interest" description="Disordered" evidence="1">
    <location>
        <begin position="108"/>
        <end position="134"/>
    </location>
</feature>
<proteinExistence type="predicted"/>
<accession>A0A914DGL2</accession>
<keyword evidence="4" id="KW-1185">Reference proteome</keyword>
<evidence type="ECO:0000313" key="4">
    <source>
        <dbReference type="Proteomes" id="UP000887540"/>
    </source>
</evidence>
<sequence>MYLFHFFLLILSIKCALGGFFDNIVNQGGAPGCGNQQCGGSNFLWYFKCCGTNTQQSCCLHVQIWVYFAVIIALVLLICLCCFGTASCICYKLCQCCRREKTKSTKKSKEKISKSGYSTAKNSSGLSSTTVENGRGGVTPTYVYVNDSPNIDSKKTSHPSTSIHLHPKTTPTYNQQRPSARTKEQTTQTYLSIENRSDTHTASPYTKTVAAQRKPSPPSVALKKSVDV</sequence>
<feature type="region of interest" description="Disordered" evidence="1">
    <location>
        <begin position="149"/>
        <end position="228"/>
    </location>
</feature>
<keyword evidence="2" id="KW-0812">Transmembrane</keyword>
<dbReference type="InterPro" id="IPR022559">
    <property type="entry name" value="SUP-1-like"/>
</dbReference>
<dbReference type="AlphaFoldDB" id="A0A914DGL2"/>
<organism evidence="4 5">
    <name type="scientific">Acrobeloides nanus</name>
    <dbReference type="NCBI Taxonomy" id="290746"/>
    <lineage>
        <taxon>Eukaryota</taxon>
        <taxon>Metazoa</taxon>
        <taxon>Ecdysozoa</taxon>
        <taxon>Nematoda</taxon>
        <taxon>Chromadorea</taxon>
        <taxon>Rhabditida</taxon>
        <taxon>Tylenchina</taxon>
        <taxon>Cephalobomorpha</taxon>
        <taxon>Cephaloboidea</taxon>
        <taxon>Cephalobidae</taxon>
        <taxon>Acrobeloides</taxon>
    </lineage>
</organism>
<dbReference type="Proteomes" id="UP000887540">
    <property type="component" value="Unplaced"/>
</dbReference>
<protein>
    <submittedName>
        <fullName evidence="5">Uncharacterized protein</fullName>
    </submittedName>
</protein>
<keyword evidence="3" id="KW-0732">Signal</keyword>
<reference evidence="5" key="1">
    <citation type="submission" date="2022-11" db="UniProtKB">
        <authorList>
            <consortium name="WormBaseParasite"/>
        </authorList>
    </citation>
    <scope>IDENTIFICATION</scope>
</reference>
<feature type="compositionally biased region" description="Polar residues" evidence="1">
    <location>
        <begin position="158"/>
        <end position="206"/>
    </location>
</feature>
<dbReference type="WBParaSite" id="ACRNAN_scaffold2419.g28974.t1">
    <property type="protein sequence ID" value="ACRNAN_scaffold2419.g28974.t1"/>
    <property type="gene ID" value="ACRNAN_scaffold2419.g28974"/>
</dbReference>
<name>A0A914DGL2_9BILA</name>
<evidence type="ECO:0000256" key="1">
    <source>
        <dbReference type="SAM" id="MobiDB-lite"/>
    </source>
</evidence>
<keyword evidence="2" id="KW-0472">Membrane</keyword>
<dbReference type="Pfam" id="PF10853">
    <property type="entry name" value="DUF2650"/>
    <property type="match status" value="1"/>
</dbReference>
<evidence type="ECO:0000256" key="2">
    <source>
        <dbReference type="SAM" id="Phobius"/>
    </source>
</evidence>
<evidence type="ECO:0000256" key="3">
    <source>
        <dbReference type="SAM" id="SignalP"/>
    </source>
</evidence>
<feature type="compositionally biased region" description="Polar residues" evidence="1">
    <location>
        <begin position="116"/>
        <end position="132"/>
    </location>
</feature>